<evidence type="ECO:0000256" key="1">
    <source>
        <dbReference type="ARBA" id="ARBA00004651"/>
    </source>
</evidence>
<dbReference type="InterPro" id="IPR051322">
    <property type="entry name" value="AA_ABC_Transporter_Permease"/>
</dbReference>
<comment type="subcellular location">
    <subcellularLocation>
        <location evidence="1 7">Cell membrane</location>
        <topology evidence="1 7">Multi-pass membrane protein</topology>
    </subcellularLocation>
</comment>
<dbReference type="AlphaFoldDB" id="A0A1R4GLS0"/>
<dbReference type="InterPro" id="IPR035906">
    <property type="entry name" value="MetI-like_sf"/>
</dbReference>
<dbReference type="InterPro" id="IPR000515">
    <property type="entry name" value="MetI-like"/>
</dbReference>
<comment type="similarity">
    <text evidence="7">Belongs to the binding-protein-dependent transport system permease family.</text>
</comment>
<keyword evidence="4 7" id="KW-0812">Transmembrane</keyword>
<evidence type="ECO:0000256" key="5">
    <source>
        <dbReference type="ARBA" id="ARBA00022989"/>
    </source>
</evidence>
<evidence type="ECO:0000256" key="7">
    <source>
        <dbReference type="RuleBase" id="RU363032"/>
    </source>
</evidence>
<feature type="transmembrane region" description="Helical" evidence="7">
    <location>
        <begin position="84"/>
        <end position="106"/>
    </location>
</feature>
<dbReference type="GO" id="GO:0005886">
    <property type="term" value="C:plasma membrane"/>
    <property type="evidence" value="ECO:0007669"/>
    <property type="project" value="UniProtKB-SubCell"/>
</dbReference>
<evidence type="ECO:0000313" key="10">
    <source>
        <dbReference type="Proteomes" id="UP000195913"/>
    </source>
</evidence>
<dbReference type="Proteomes" id="UP000195913">
    <property type="component" value="Unassembled WGS sequence"/>
</dbReference>
<dbReference type="RefSeq" id="WP_086999665.1">
    <property type="nucleotide sequence ID" value="NZ_FUHW01000038.1"/>
</dbReference>
<evidence type="ECO:0000259" key="8">
    <source>
        <dbReference type="PROSITE" id="PS50928"/>
    </source>
</evidence>
<keyword evidence="6 7" id="KW-0472">Membrane</keyword>
<evidence type="ECO:0000313" key="9">
    <source>
        <dbReference type="EMBL" id="SJM69023.1"/>
    </source>
</evidence>
<keyword evidence="5 7" id="KW-1133">Transmembrane helix</keyword>
<protein>
    <submittedName>
        <fullName evidence="9">Methionine ABC transporter permease protein</fullName>
    </submittedName>
</protein>
<feature type="transmembrane region" description="Helical" evidence="7">
    <location>
        <begin position="189"/>
        <end position="209"/>
    </location>
</feature>
<dbReference type="PANTHER" id="PTHR30450">
    <property type="entry name" value="ABC TRANSPORTER PERMEASE"/>
    <property type="match status" value="1"/>
</dbReference>
<gene>
    <name evidence="9" type="ORF">FM101_11460</name>
</gene>
<name>A0A1R4GLS0_9MICC</name>
<reference evidence="9 10" key="1">
    <citation type="submission" date="2017-02" db="EMBL/GenBank/DDBJ databases">
        <authorList>
            <person name="Peterson S.W."/>
        </authorList>
    </citation>
    <scope>NUCLEOTIDE SEQUENCE [LARGE SCALE GENOMIC DNA]</scope>
    <source>
        <strain evidence="9 10">B Ar 00.02</strain>
    </source>
</reference>
<dbReference type="PANTHER" id="PTHR30450:SF14">
    <property type="entry name" value="TRANSPORTER, PERMEASE PROTEIN, PUTATIVE-RELATED"/>
    <property type="match status" value="1"/>
</dbReference>
<dbReference type="Gene3D" id="1.10.3720.10">
    <property type="entry name" value="MetI-like"/>
    <property type="match status" value="1"/>
</dbReference>
<dbReference type="SUPFAM" id="SSF161098">
    <property type="entry name" value="MetI-like"/>
    <property type="match status" value="1"/>
</dbReference>
<dbReference type="Pfam" id="PF00528">
    <property type="entry name" value="BPD_transp_1"/>
    <property type="match status" value="1"/>
</dbReference>
<feature type="transmembrane region" description="Helical" evidence="7">
    <location>
        <begin position="20"/>
        <end position="41"/>
    </location>
</feature>
<evidence type="ECO:0000256" key="4">
    <source>
        <dbReference type="ARBA" id="ARBA00022692"/>
    </source>
</evidence>
<proteinExistence type="inferred from homology"/>
<organism evidence="9 10">
    <name type="scientific">Arthrobacter rhombi</name>
    <dbReference type="NCBI Taxonomy" id="71253"/>
    <lineage>
        <taxon>Bacteria</taxon>
        <taxon>Bacillati</taxon>
        <taxon>Actinomycetota</taxon>
        <taxon>Actinomycetes</taxon>
        <taxon>Micrococcales</taxon>
        <taxon>Micrococcaceae</taxon>
        <taxon>Arthrobacter</taxon>
    </lineage>
</organism>
<sequence length="219" mass="23527">MIDWTTMGPLLFSSIEQTLYMVIITMILGGILGLLIGMLLYATRPGNILANTVVFNVLNFVINLVRPIPFIIFISLVGPWTLQVIGTSIGTNAAIFPMTLMTAVVLGRIVEQNLVGVDPGVVEAARAMGSSRSRVLFDVVLRESIAPLVLGYTFIFIGVVDMSAVAGYIGGGGLGDLAITYGYQQFNYAVTLLAVGVIVVIVQLAQLLGNHLAKRMMHR</sequence>
<feature type="transmembrane region" description="Helical" evidence="7">
    <location>
        <begin position="53"/>
        <end position="78"/>
    </location>
</feature>
<dbReference type="GO" id="GO:0048473">
    <property type="term" value="P:D-methionine transmembrane transport"/>
    <property type="evidence" value="ECO:0007669"/>
    <property type="project" value="TreeGrafter"/>
</dbReference>
<feature type="transmembrane region" description="Helical" evidence="7">
    <location>
        <begin position="149"/>
        <end position="169"/>
    </location>
</feature>
<dbReference type="EMBL" id="FUHW01000038">
    <property type="protein sequence ID" value="SJM69023.1"/>
    <property type="molecule type" value="Genomic_DNA"/>
</dbReference>
<keyword evidence="10" id="KW-1185">Reference proteome</keyword>
<dbReference type="CDD" id="cd06261">
    <property type="entry name" value="TM_PBP2"/>
    <property type="match status" value="1"/>
</dbReference>
<evidence type="ECO:0000256" key="6">
    <source>
        <dbReference type="ARBA" id="ARBA00023136"/>
    </source>
</evidence>
<feature type="domain" description="ABC transmembrane type-1" evidence="8">
    <location>
        <begin position="15"/>
        <end position="209"/>
    </location>
</feature>
<dbReference type="PROSITE" id="PS50928">
    <property type="entry name" value="ABC_TM1"/>
    <property type="match status" value="1"/>
</dbReference>
<evidence type="ECO:0000256" key="2">
    <source>
        <dbReference type="ARBA" id="ARBA00022448"/>
    </source>
</evidence>
<keyword evidence="2 7" id="KW-0813">Transport</keyword>
<keyword evidence="3" id="KW-1003">Cell membrane</keyword>
<evidence type="ECO:0000256" key="3">
    <source>
        <dbReference type="ARBA" id="ARBA00022475"/>
    </source>
</evidence>
<accession>A0A1R4GLS0</accession>